<evidence type="ECO:0000313" key="2">
    <source>
        <dbReference type="Proteomes" id="UP000030230"/>
    </source>
</evidence>
<dbReference type="Proteomes" id="UP000030230">
    <property type="component" value="Segment"/>
</dbReference>
<dbReference type="RefSeq" id="YP_009124504.1">
    <property type="nucleotide sequence ID" value="NC_026587.1"/>
</dbReference>
<gene>
    <name evidence="1" type="primary">ORF108</name>
</gene>
<protein>
    <submittedName>
        <fullName evidence="1">Uncharacterized protein</fullName>
    </submittedName>
</protein>
<dbReference type="OrthoDB" id="24171at10239"/>
<reference evidence="2" key="1">
    <citation type="journal article" date="2015" name="PLoS ONE">
        <title>Investigation of a Large Collection of Pseudomonas aeruginosa Bacteriophages Collected from a Single Environmental Source in Abidjan, Cote d'Ivoire.</title>
        <authorList>
            <person name="Essoh C."/>
            <person name="Latino L."/>
            <person name="Midoux C."/>
            <person name="Blouin Y."/>
            <person name="Loukou G."/>
            <person name="Nguetta S.P."/>
            <person name="Lathro S."/>
            <person name="Cablanmian A."/>
            <person name="Kouassi A.K."/>
            <person name="Vergnaud G."/>
            <person name="Pourcel C."/>
        </authorList>
    </citation>
    <scope>NUCLEOTIDE SEQUENCE [LARGE SCALE GENOMIC DNA]</scope>
</reference>
<sequence length="61" mass="7169">MSIQVEETTEYVVCNKYDLTSRSYAFSLREDARKMKAQLGGKQLGWIIERITRKIVTEEVR</sequence>
<dbReference type="KEGG" id="vg:23679274"/>
<organism evidence="1 2">
    <name type="scientific">Pseudomonas phage vB_PaeM_PAO1_Ab03</name>
    <dbReference type="NCBI Taxonomy" id="1548901"/>
    <lineage>
        <taxon>Viruses</taxon>
        <taxon>Duplodnaviria</taxon>
        <taxon>Heunggongvirae</taxon>
        <taxon>Uroviricota</taxon>
        <taxon>Caudoviricetes</taxon>
        <taxon>Vandenendeviridae</taxon>
        <taxon>Nankokuvirus</taxon>
        <taxon>Nankokuvirus Ab03</taxon>
    </lineage>
</organism>
<name>A0A0A1IU78_9CAUD</name>
<keyword evidence="2" id="KW-1185">Reference proteome</keyword>
<dbReference type="EMBL" id="LN610573">
    <property type="protein sequence ID" value="CEF89213.1"/>
    <property type="molecule type" value="Genomic_DNA"/>
</dbReference>
<accession>A0A0A1IU78</accession>
<dbReference type="GeneID" id="23679274"/>
<evidence type="ECO:0000313" key="1">
    <source>
        <dbReference type="EMBL" id="CEF89213.1"/>
    </source>
</evidence>
<proteinExistence type="predicted"/>